<protein>
    <submittedName>
        <fullName evidence="1">Putative 50 kDa protein in type I retrotransposable element R1DM</fullName>
    </submittedName>
</protein>
<organism evidence="1">
    <name type="scientific">Lygus hesperus</name>
    <name type="common">Western plant bug</name>
    <dbReference type="NCBI Taxonomy" id="30085"/>
    <lineage>
        <taxon>Eukaryota</taxon>
        <taxon>Metazoa</taxon>
        <taxon>Ecdysozoa</taxon>
        <taxon>Arthropoda</taxon>
        <taxon>Hexapoda</taxon>
        <taxon>Insecta</taxon>
        <taxon>Pterygota</taxon>
        <taxon>Neoptera</taxon>
        <taxon>Paraneoptera</taxon>
        <taxon>Hemiptera</taxon>
        <taxon>Heteroptera</taxon>
        <taxon>Panheteroptera</taxon>
        <taxon>Cimicomorpha</taxon>
        <taxon>Miridae</taxon>
        <taxon>Mirini</taxon>
        <taxon>Lygus</taxon>
    </lineage>
</organism>
<reference evidence="1" key="1">
    <citation type="journal article" date="2014" name="PLoS ONE">
        <title>Transcriptome-Based Identification of ABC Transporters in the Western Tarnished Plant Bug Lygus hesperus.</title>
        <authorList>
            <person name="Hull J.J."/>
            <person name="Chaney K."/>
            <person name="Geib S.M."/>
            <person name="Fabrick J.A."/>
            <person name="Brent C.S."/>
            <person name="Walsh D."/>
            <person name="Lavine L.C."/>
        </authorList>
    </citation>
    <scope>NUCLEOTIDE SEQUENCE</scope>
</reference>
<sequence>KYLEEKNGRDKMCHTLETNTLTILDLVSKNEASEMKNSNSYAQILKNKSMGKSTRVPDNSVVVYPSDKSSTKKADDIRKEIKAVINPVSEGIKISATRNLGDKGLLIRAAEKEDLNALLANQKLRDIGLTISRPNKRLPRIAIFGVPTGMIEDEVKGSMVKLNNLDEREIKE</sequence>
<feature type="non-terminal residue" evidence="1">
    <location>
        <position position="172"/>
    </location>
</feature>
<gene>
    <name evidence="1" type="primary">Y1R1_9</name>
    <name evidence="1" type="ORF">CM83_103282</name>
</gene>
<accession>A0A0A9VUI3</accession>
<reference evidence="1" key="2">
    <citation type="submission" date="2014-07" db="EMBL/GenBank/DDBJ databases">
        <authorList>
            <person name="Hull J."/>
        </authorList>
    </citation>
    <scope>NUCLEOTIDE SEQUENCE</scope>
</reference>
<dbReference type="EMBL" id="GBHO01044733">
    <property type="protein sequence ID" value="JAF98870.1"/>
    <property type="molecule type" value="Transcribed_RNA"/>
</dbReference>
<feature type="non-terminal residue" evidence="1">
    <location>
        <position position="1"/>
    </location>
</feature>
<evidence type="ECO:0000313" key="1">
    <source>
        <dbReference type="EMBL" id="JAF98870.1"/>
    </source>
</evidence>
<name>A0A0A9VUI3_LYGHE</name>
<proteinExistence type="predicted"/>
<dbReference type="AlphaFoldDB" id="A0A0A9VUI3"/>